<reference evidence="2" key="1">
    <citation type="submission" date="2011-12" db="EMBL/GenBank/DDBJ databases">
        <title>Complete sequence of Methanoregula formicicum SMSP.</title>
        <authorList>
            <person name="Lucas S."/>
            <person name="Han J."/>
            <person name="Lapidus A."/>
            <person name="Cheng J.-F."/>
            <person name="Goodwin L."/>
            <person name="Pitluck S."/>
            <person name="Peters L."/>
            <person name="Ovchinnikova G."/>
            <person name="Teshima H."/>
            <person name="Detter J.C."/>
            <person name="Han C."/>
            <person name="Tapia R."/>
            <person name="Land M."/>
            <person name="Hauser L."/>
            <person name="Kyrpides N."/>
            <person name="Ivanova N."/>
            <person name="Pagani I."/>
            <person name="Imachi H."/>
            <person name="Tamaki H."/>
            <person name="Sekiguchi Y."/>
            <person name="Kamagata Y."/>
            <person name="Cadillo-Quiroz H."/>
            <person name="Zinder S."/>
            <person name="Liu W.-T."/>
            <person name="Woyke T."/>
        </authorList>
    </citation>
    <scope>NUCLEOTIDE SEQUENCE [LARGE SCALE GENOMIC DNA]</scope>
    <source>
        <strain evidence="2">DSM 22288 / NBRC 105244 / SMSP</strain>
    </source>
</reference>
<accession>L0HGY7</accession>
<organism evidence="1 2">
    <name type="scientific">Methanoregula formicica (strain DSM 22288 / NBRC 105244 / SMSP)</name>
    <dbReference type="NCBI Taxonomy" id="593750"/>
    <lineage>
        <taxon>Archaea</taxon>
        <taxon>Methanobacteriati</taxon>
        <taxon>Methanobacteriota</taxon>
        <taxon>Stenosarchaea group</taxon>
        <taxon>Methanomicrobia</taxon>
        <taxon>Methanomicrobiales</taxon>
        <taxon>Methanoregulaceae</taxon>
        <taxon>Methanoregula</taxon>
    </lineage>
</organism>
<keyword evidence="2" id="KW-1185">Reference proteome</keyword>
<dbReference type="InterPro" id="IPR027417">
    <property type="entry name" value="P-loop_NTPase"/>
</dbReference>
<sequence length="319" mass="36342">MAYQVTLITPEEKDRLAARFMPTVRYEIKSEIYGCCIKLLSDDPVLKDTWQENFYSMSQNIRSHGRMFVFRDPESPPDSVFYDSKTRTVFLFNVGYYGWVKSLALSLAGDILEEQHAIFSMHGALVDIRGSGLCLTGTSGAGKTTQTYGLLKDPTTRIVSDDWFFSRVFGPEILSYGSEKNFYIRQDLETVWKEYGGLVRADEYDRNGRAVADIRWVIGKGRLLPMTTLRTVIVLKRDPDDRNTVQSLNPDTALALFTANSFFNPHHLDCSPYKTAIRTQYLRDLLDRTTVYEVNTTGTPAETQRLIRSLAAIPQDDLH</sequence>
<dbReference type="GO" id="GO:0016301">
    <property type="term" value="F:kinase activity"/>
    <property type="evidence" value="ECO:0007669"/>
    <property type="project" value="UniProtKB-KW"/>
</dbReference>
<dbReference type="KEGG" id="mfo:Metfor_2260"/>
<dbReference type="RefSeq" id="WP_015286228.1">
    <property type="nucleotide sequence ID" value="NC_019943.1"/>
</dbReference>
<protein>
    <submittedName>
        <fullName evidence="1">Serine kinase of the HPr protein, regulates carbohydrate metabolism</fullName>
    </submittedName>
</protein>
<keyword evidence="1" id="KW-0418">Kinase</keyword>
<dbReference type="HOGENOM" id="CLU_896062_0_0_2"/>
<dbReference type="EMBL" id="CP003167">
    <property type="protein sequence ID" value="AGB03265.1"/>
    <property type="molecule type" value="Genomic_DNA"/>
</dbReference>
<dbReference type="InParanoid" id="L0HGY7"/>
<proteinExistence type="predicted"/>
<dbReference type="OrthoDB" id="67771at2157"/>
<name>L0HGY7_METFS</name>
<reference evidence="1 2" key="2">
    <citation type="journal article" date="2014" name="Genome Announc.">
        <title>Complete Genome Sequence of Methanoregula formicica SMSPT, a Mesophilic Hydrogenotrophic Methanogen Isolated from a Methanogenic Upflow Anaerobic Sludge Blanket Reactor.</title>
        <authorList>
            <person name="Yamamoto K."/>
            <person name="Tamaki H."/>
            <person name="Cadillo-Quiroz H."/>
            <person name="Imachi H."/>
            <person name="Kyrpides N."/>
            <person name="Woyke T."/>
            <person name="Goodwin L."/>
            <person name="Zinder S.H."/>
            <person name="Kamagata Y."/>
            <person name="Liu W.T."/>
        </authorList>
    </citation>
    <scope>NUCLEOTIDE SEQUENCE [LARGE SCALE GENOMIC DNA]</scope>
    <source>
        <strain evidence="2">DSM 22288 / NBRC 105244 / SMSP</strain>
    </source>
</reference>
<dbReference type="STRING" id="593750.Metfor_2260"/>
<dbReference type="Proteomes" id="UP000010824">
    <property type="component" value="Chromosome"/>
</dbReference>
<evidence type="ECO:0000313" key="1">
    <source>
        <dbReference type="EMBL" id="AGB03265.1"/>
    </source>
</evidence>
<keyword evidence="1" id="KW-0808">Transferase</keyword>
<gene>
    <name evidence="1" type="ordered locus">Metfor_2260</name>
</gene>
<dbReference type="SUPFAM" id="SSF53795">
    <property type="entry name" value="PEP carboxykinase-like"/>
    <property type="match status" value="1"/>
</dbReference>
<dbReference type="eggNOG" id="arCOG06074">
    <property type="taxonomic scope" value="Archaea"/>
</dbReference>
<dbReference type="AlphaFoldDB" id="L0HGY7"/>
<evidence type="ECO:0000313" key="2">
    <source>
        <dbReference type="Proteomes" id="UP000010824"/>
    </source>
</evidence>
<dbReference type="GeneID" id="14309652"/>
<dbReference type="Gene3D" id="3.40.50.300">
    <property type="entry name" value="P-loop containing nucleotide triphosphate hydrolases"/>
    <property type="match status" value="1"/>
</dbReference>